<keyword evidence="3" id="KW-1185">Reference proteome</keyword>
<dbReference type="HOGENOM" id="CLU_1327958_0_0_1"/>
<dbReference type="SUPFAM" id="SSF117281">
    <property type="entry name" value="Kelch motif"/>
    <property type="match status" value="1"/>
</dbReference>
<proteinExistence type="predicted"/>
<evidence type="ECO:0000259" key="1">
    <source>
        <dbReference type="Pfam" id="PF25210"/>
    </source>
</evidence>
<dbReference type="InterPro" id="IPR015915">
    <property type="entry name" value="Kelch-typ_b-propeller"/>
</dbReference>
<dbReference type="PANTHER" id="PTHR24414:SF138">
    <property type="entry name" value="F-BOX DOMAIN-CONTAINING PROTEIN"/>
    <property type="match status" value="1"/>
</dbReference>
<dbReference type="Proteomes" id="UP000008694">
    <property type="component" value="Unassembled WGS sequence"/>
</dbReference>
<dbReference type="AlphaFoldDB" id="D7L830"/>
<evidence type="ECO:0000313" key="2">
    <source>
        <dbReference type="EMBL" id="EFH59910.1"/>
    </source>
</evidence>
<dbReference type="Gene3D" id="2.120.10.80">
    <property type="entry name" value="Kelch-type beta propeller"/>
    <property type="match status" value="1"/>
</dbReference>
<accession>D7L830</accession>
<protein>
    <recommendedName>
        <fullName evidence="1">FKB95-like N-terminal Kelch domain-containing protein</fullName>
    </recommendedName>
</protein>
<dbReference type="Gramene" id="scaffold_303236.1">
    <property type="protein sequence ID" value="scaffold_303236.1"/>
    <property type="gene ID" value="scaffold_303236.1"/>
</dbReference>
<organism evidence="3">
    <name type="scientific">Arabidopsis lyrata subsp. lyrata</name>
    <name type="common">Lyre-leaved rock-cress</name>
    <dbReference type="NCBI Taxonomy" id="81972"/>
    <lineage>
        <taxon>Eukaryota</taxon>
        <taxon>Viridiplantae</taxon>
        <taxon>Streptophyta</taxon>
        <taxon>Embryophyta</taxon>
        <taxon>Tracheophyta</taxon>
        <taxon>Spermatophyta</taxon>
        <taxon>Magnoliopsida</taxon>
        <taxon>eudicotyledons</taxon>
        <taxon>Gunneridae</taxon>
        <taxon>Pentapetalae</taxon>
        <taxon>rosids</taxon>
        <taxon>malvids</taxon>
        <taxon>Brassicales</taxon>
        <taxon>Brassicaceae</taxon>
        <taxon>Camelineae</taxon>
        <taxon>Arabidopsis</taxon>
    </lineage>
</organism>
<dbReference type="InterPro" id="IPR050354">
    <property type="entry name" value="F-box/kelch-repeat_ARATH"/>
</dbReference>
<dbReference type="eggNOG" id="KOG1072">
    <property type="taxonomic scope" value="Eukaryota"/>
</dbReference>
<dbReference type="EMBL" id="GL348715">
    <property type="protein sequence ID" value="EFH59910.1"/>
    <property type="molecule type" value="Genomic_DNA"/>
</dbReference>
<name>D7L830_ARALL</name>
<feature type="domain" description="FKB95-like N-terminal Kelch" evidence="1">
    <location>
        <begin position="1"/>
        <end position="117"/>
    </location>
</feature>
<dbReference type="InterPro" id="IPR057499">
    <property type="entry name" value="Kelch_FKB95"/>
</dbReference>
<dbReference type="PANTHER" id="PTHR24414">
    <property type="entry name" value="F-BOX/KELCH-REPEAT PROTEIN SKIP4"/>
    <property type="match status" value="1"/>
</dbReference>
<gene>
    <name evidence="2" type="ORF">ARALYDRAFT_899266</name>
</gene>
<reference evidence="3" key="1">
    <citation type="journal article" date="2011" name="Nat. Genet.">
        <title>The Arabidopsis lyrata genome sequence and the basis of rapid genome size change.</title>
        <authorList>
            <person name="Hu T.T."/>
            <person name="Pattyn P."/>
            <person name="Bakker E.G."/>
            <person name="Cao J."/>
            <person name="Cheng J.-F."/>
            <person name="Clark R.M."/>
            <person name="Fahlgren N."/>
            <person name="Fawcett J.A."/>
            <person name="Grimwood J."/>
            <person name="Gundlach H."/>
            <person name="Haberer G."/>
            <person name="Hollister J.D."/>
            <person name="Ossowski S."/>
            <person name="Ottilar R.P."/>
            <person name="Salamov A.A."/>
            <person name="Schneeberger K."/>
            <person name="Spannagl M."/>
            <person name="Wang X."/>
            <person name="Yang L."/>
            <person name="Nasrallah M.E."/>
            <person name="Bergelson J."/>
            <person name="Carrington J.C."/>
            <person name="Gaut B.S."/>
            <person name="Schmutz J."/>
            <person name="Mayer K.F.X."/>
            <person name="Van de Peer Y."/>
            <person name="Grigoriev I.V."/>
            <person name="Nordborg M."/>
            <person name="Weigel D."/>
            <person name="Guo Y.-L."/>
        </authorList>
    </citation>
    <scope>NUCLEOTIDE SEQUENCE [LARGE SCALE GENOMIC DNA]</scope>
    <source>
        <strain evidence="3">cv. MN47</strain>
    </source>
</reference>
<dbReference type="Pfam" id="PF25210">
    <property type="entry name" value="Kelch_FKB95"/>
    <property type="match status" value="1"/>
</dbReference>
<evidence type="ECO:0000313" key="3">
    <source>
        <dbReference type="Proteomes" id="UP000008694"/>
    </source>
</evidence>
<sequence length="207" mass="22870">MKPDNALTDNNKTLNNYMLLPLHASSHSPLIPYYSYGSTVAVGSDVYIIGAPDMAKPSLAVRILDCRSHAWRDGPNMKLAREGASAVYLDGKIYVMGGYKKYNESMGWMEVLDIKTKVEREVKGSNLELLLERGTGCFVDICNCGGKLLVVWIPRVDGDEEDTRRINCAKMAFKRNGGEVCGKMEWANTFVPVPNSLDILSCVVVSI</sequence>